<evidence type="ECO:0000256" key="1">
    <source>
        <dbReference type="SAM" id="MobiDB-lite"/>
    </source>
</evidence>
<evidence type="ECO:0000313" key="2">
    <source>
        <dbReference type="EMBL" id="CAB4124947.1"/>
    </source>
</evidence>
<dbReference type="EMBL" id="LR796189">
    <property type="protein sequence ID" value="CAB4124947.1"/>
    <property type="molecule type" value="Genomic_DNA"/>
</dbReference>
<name>A0A6J5KVF1_9CAUD</name>
<organism evidence="2">
    <name type="scientific">uncultured Caudovirales phage</name>
    <dbReference type="NCBI Taxonomy" id="2100421"/>
    <lineage>
        <taxon>Viruses</taxon>
        <taxon>Duplodnaviria</taxon>
        <taxon>Heunggongvirae</taxon>
        <taxon>Uroviricota</taxon>
        <taxon>Caudoviricetes</taxon>
        <taxon>Peduoviridae</taxon>
        <taxon>Maltschvirus</taxon>
        <taxon>Maltschvirus maltsch</taxon>
    </lineage>
</organism>
<dbReference type="InterPro" id="IPR027417">
    <property type="entry name" value="P-loop_NTPase"/>
</dbReference>
<feature type="region of interest" description="Disordered" evidence="1">
    <location>
        <begin position="160"/>
        <end position="200"/>
    </location>
</feature>
<dbReference type="Gene3D" id="3.40.50.300">
    <property type="entry name" value="P-loop containing nucleotide triphosphate hydrolases"/>
    <property type="match status" value="1"/>
</dbReference>
<protein>
    <submittedName>
        <fullName evidence="2">Uncharacterized protein</fullName>
    </submittedName>
</protein>
<proteinExistence type="predicted"/>
<reference evidence="2" key="1">
    <citation type="submission" date="2020-04" db="EMBL/GenBank/DDBJ databases">
        <authorList>
            <person name="Chiriac C."/>
            <person name="Salcher M."/>
            <person name="Ghai R."/>
            <person name="Kavagutti S V."/>
        </authorList>
    </citation>
    <scope>NUCLEOTIDE SEQUENCE</scope>
</reference>
<sequence>MAFIILEGLDRVGKSSVAEHYKKLGYKIIHMQAPDKKYFKPGYNGESYLEELVQLYTKLDGGNVVFDRSPYGELIWSQVYGRQQMLSEEDIDYLASIERNNDVEKILMYDPNTEAHWKRCVENNEPLTRQQFGRANIFYERLTKDYGFIKKQLSDFPGFESIKSGRDDKGTTNSVLSSEGDLHKNDGNSNAIRSSASTTGMGEDVDVRDVKANLNAVGSIEDKLERANAIKVLLQGQILKKKGGSYDDLESILRGFLQQELDKLFTPPRREETLTDEEVSVLKLYVKRIKEKMG</sequence>
<gene>
    <name evidence="2" type="ORF">UFOVP53_43</name>
</gene>
<accession>A0A6J5KVF1</accession>
<feature type="compositionally biased region" description="Polar residues" evidence="1">
    <location>
        <begin position="187"/>
        <end position="200"/>
    </location>
</feature>
<dbReference type="SUPFAM" id="SSF52540">
    <property type="entry name" value="P-loop containing nucleoside triphosphate hydrolases"/>
    <property type="match status" value="1"/>
</dbReference>